<keyword evidence="1 4" id="KW-0808">Transferase</keyword>
<evidence type="ECO:0000313" key="4">
    <source>
        <dbReference type="EMBL" id="UVI33769.1"/>
    </source>
</evidence>
<evidence type="ECO:0000259" key="3">
    <source>
        <dbReference type="Pfam" id="PF01583"/>
    </source>
</evidence>
<dbReference type="InterPro" id="IPR027417">
    <property type="entry name" value="P-loop_NTPase"/>
</dbReference>
<dbReference type="Proteomes" id="UP001057877">
    <property type="component" value="Chromosome"/>
</dbReference>
<dbReference type="EC" id="2.7.1.25" evidence="4"/>
<organism evidence="4 5">
    <name type="scientific">Paenibacillus spongiae</name>
    <dbReference type="NCBI Taxonomy" id="2909671"/>
    <lineage>
        <taxon>Bacteria</taxon>
        <taxon>Bacillati</taxon>
        <taxon>Bacillota</taxon>
        <taxon>Bacilli</taxon>
        <taxon>Bacillales</taxon>
        <taxon>Paenibacillaceae</taxon>
        <taxon>Paenibacillus</taxon>
    </lineage>
</organism>
<dbReference type="RefSeq" id="WP_258389823.1">
    <property type="nucleotide sequence ID" value="NZ_CP091430.1"/>
</dbReference>
<sequence>MKCSEECEKRDPKGLYKKARNGQISNFTESTANTTSPAARICSSIRST</sequence>
<feature type="compositionally biased region" description="Polar residues" evidence="2">
    <location>
        <begin position="25"/>
        <end position="37"/>
    </location>
</feature>
<dbReference type="EMBL" id="CP091430">
    <property type="protein sequence ID" value="UVI33769.1"/>
    <property type="molecule type" value="Genomic_DNA"/>
</dbReference>
<evidence type="ECO:0000256" key="2">
    <source>
        <dbReference type="SAM" id="MobiDB-lite"/>
    </source>
</evidence>
<dbReference type="Pfam" id="PF01583">
    <property type="entry name" value="APS_kinase"/>
    <property type="match status" value="1"/>
</dbReference>
<feature type="domain" description="APS kinase" evidence="3">
    <location>
        <begin position="5"/>
        <end position="37"/>
    </location>
</feature>
<dbReference type="GO" id="GO:0004020">
    <property type="term" value="F:adenylylsulfate kinase activity"/>
    <property type="evidence" value="ECO:0007669"/>
    <property type="project" value="UniProtKB-EC"/>
</dbReference>
<evidence type="ECO:0000313" key="5">
    <source>
        <dbReference type="Proteomes" id="UP001057877"/>
    </source>
</evidence>
<accession>A0ABY5SJ42</accession>
<gene>
    <name evidence="4" type="ORF">L1F29_27315</name>
</gene>
<evidence type="ECO:0000256" key="1">
    <source>
        <dbReference type="ARBA" id="ARBA00022679"/>
    </source>
</evidence>
<keyword evidence="4" id="KW-0418">Kinase</keyword>
<name>A0ABY5SJ42_9BACL</name>
<reference evidence="4" key="1">
    <citation type="submission" date="2022-01" db="EMBL/GenBank/DDBJ databases">
        <title>Paenibacillus spongiae sp. nov., isolated from marine sponge.</title>
        <authorList>
            <person name="Li Z."/>
            <person name="Zhang M."/>
        </authorList>
    </citation>
    <scope>NUCLEOTIDE SEQUENCE</scope>
    <source>
        <strain evidence="4">PHS-Z3</strain>
    </source>
</reference>
<feature type="region of interest" description="Disordered" evidence="2">
    <location>
        <begin position="25"/>
        <end position="48"/>
    </location>
</feature>
<dbReference type="InterPro" id="IPR059117">
    <property type="entry name" value="APS_kinase_dom"/>
</dbReference>
<proteinExistence type="predicted"/>
<dbReference type="Gene3D" id="3.40.50.300">
    <property type="entry name" value="P-loop containing nucleotide triphosphate hydrolases"/>
    <property type="match status" value="1"/>
</dbReference>
<protein>
    <submittedName>
        <fullName evidence="4">Adenylyl-sulfate kinase</fullName>
        <ecNumber evidence="4">2.7.1.25</ecNumber>
    </submittedName>
</protein>
<keyword evidence="5" id="KW-1185">Reference proteome</keyword>